<dbReference type="InterPro" id="IPR010743">
    <property type="entry name" value="Methionine_synth_MetW"/>
</dbReference>
<dbReference type="GO" id="GO:0008168">
    <property type="term" value="F:methyltransferase activity"/>
    <property type="evidence" value="ECO:0007669"/>
    <property type="project" value="UniProtKB-KW"/>
</dbReference>
<name>A0A098EFK2_9ZZZZ</name>
<protein>
    <submittedName>
        <fullName evidence="1">SAM-dependent methyltransferase</fullName>
    </submittedName>
</protein>
<gene>
    <name evidence="1" type="ORF">MSIBF_A540005</name>
</gene>
<accession>A0A098EFK2</accession>
<dbReference type="GO" id="GO:0032259">
    <property type="term" value="P:methylation"/>
    <property type="evidence" value="ECO:0007669"/>
    <property type="project" value="UniProtKB-KW"/>
</dbReference>
<dbReference type="Gene3D" id="3.40.50.150">
    <property type="entry name" value="Vaccinia Virus protein VP39"/>
    <property type="match status" value="1"/>
</dbReference>
<evidence type="ECO:0000313" key="1">
    <source>
        <dbReference type="EMBL" id="CEG13820.1"/>
    </source>
</evidence>
<dbReference type="CDD" id="cd02440">
    <property type="entry name" value="AdoMet_MTases"/>
    <property type="match status" value="1"/>
</dbReference>
<sequence>MVTGPPDNPESNDNRNYIYDDDFHIRKEYPIVRDWIKEDSKIIDLGCGNGSLIRFILKKKNVYAQGIDISQSGIEICLKNNIQAKVGCIDKEETYKKYKKDEFDYTICNVTIQMVMCPEILLKEMKRISRFQIILFPNFAFILNRFDMLFLGRMPRFMLFGYNWYNTGHIHQLSIKDFKELCRKIDIRIIKEYHIGKAGPLIKVCPNLLSQVSIFLSTK</sequence>
<keyword evidence="1" id="KW-0489">Methyltransferase</keyword>
<reference evidence="1" key="1">
    <citation type="submission" date="2014-09" db="EMBL/GenBank/DDBJ databases">
        <authorList>
            <person name="Probst J Alexander"/>
        </authorList>
    </citation>
    <scope>NUCLEOTIDE SEQUENCE</scope>
</reference>
<dbReference type="EMBL" id="CCXY01000418">
    <property type="protein sequence ID" value="CEG13820.1"/>
    <property type="molecule type" value="Genomic_DNA"/>
</dbReference>
<dbReference type="Pfam" id="PF07021">
    <property type="entry name" value="MetW"/>
    <property type="match status" value="1"/>
</dbReference>
<dbReference type="InterPro" id="IPR029063">
    <property type="entry name" value="SAM-dependent_MTases_sf"/>
</dbReference>
<organism evidence="1">
    <name type="scientific">groundwater metagenome</name>
    <dbReference type="NCBI Taxonomy" id="717931"/>
    <lineage>
        <taxon>unclassified sequences</taxon>
        <taxon>metagenomes</taxon>
        <taxon>ecological metagenomes</taxon>
    </lineage>
</organism>
<dbReference type="SUPFAM" id="SSF53335">
    <property type="entry name" value="S-adenosyl-L-methionine-dependent methyltransferases"/>
    <property type="match status" value="1"/>
</dbReference>
<dbReference type="AlphaFoldDB" id="A0A098EFK2"/>
<proteinExistence type="predicted"/>
<keyword evidence="1" id="KW-0808">Transferase</keyword>